<dbReference type="SUPFAM" id="SSF111369">
    <property type="entry name" value="HlyD-like secretion proteins"/>
    <property type="match status" value="1"/>
</dbReference>
<dbReference type="Gene3D" id="2.40.50.100">
    <property type="match status" value="1"/>
</dbReference>
<sequence>MIKILAILLFSLKLLATSYMGKIEPKNIVVVKSEVSGIVKQVKQNARYNFVKNDNLVLLDTAKLDIEVNSLTKEVQNQKKVFKIKEKRYKSKAKISTISNYEKAQEELAMRQALQNLYGLSKQLKLKQLEQKKHIFSIKNKYVGNIYVRENDFVSMGSMIMDIYDISESKITIFVSRNDIENIKDKDIYIDGNKSDYKITFISKITDKIYISSYKVEISRINKDENMLFGKVVTVDFK</sequence>
<dbReference type="EMBL" id="UOYO01000019">
    <property type="protein sequence ID" value="VAY86971.1"/>
    <property type="molecule type" value="Genomic_DNA"/>
</dbReference>
<proteinExistence type="predicted"/>
<gene>
    <name evidence="1" type="ORF">MNB_ARC-1_954</name>
</gene>
<reference evidence="1" key="1">
    <citation type="submission" date="2018-10" db="EMBL/GenBank/DDBJ databases">
        <authorList>
            <person name="Aoki K."/>
        </authorList>
    </citation>
    <scope>NUCLEOTIDE SEQUENCE</scope>
</reference>
<name>A0A3B1E4Q1_9ZZZZ</name>
<dbReference type="Gene3D" id="2.40.30.170">
    <property type="match status" value="1"/>
</dbReference>
<evidence type="ECO:0000313" key="1">
    <source>
        <dbReference type="EMBL" id="VAY86971.1"/>
    </source>
</evidence>
<protein>
    <recommendedName>
        <fullName evidence="2">RND efflux pump membrane fusion protein barrel-sandwich domain-containing protein</fullName>
    </recommendedName>
</protein>
<dbReference type="Gene3D" id="1.10.287.470">
    <property type="entry name" value="Helix hairpin bin"/>
    <property type="match status" value="1"/>
</dbReference>
<accession>A0A3B1E4Q1</accession>
<evidence type="ECO:0008006" key="2">
    <source>
        <dbReference type="Google" id="ProtNLM"/>
    </source>
</evidence>
<organism evidence="1">
    <name type="scientific">hydrothermal vent metagenome</name>
    <dbReference type="NCBI Taxonomy" id="652676"/>
    <lineage>
        <taxon>unclassified sequences</taxon>
        <taxon>metagenomes</taxon>
        <taxon>ecological metagenomes</taxon>
    </lineage>
</organism>
<dbReference type="AlphaFoldDB" id="A0A3B1E4Q1"/>